<dbReference type="InterPro" id="IPR019465">
    <property type="entry name" value="Cog5"/>
</dbReference>
<dbReference type="OrthoDB" id="18786at2759"/>
<evidence type="ECO:0000256" key="3">
    <source>
        <dbReference type="ARBA" id="ARBA00023034"/>
    </source>
</evidence>
<name>H2AYI4_KAZAF</name>
<feature type="domain" description="Conserved oligomeric Golgi complex subunit 5 helical" evidence="6">
    <location>
        <begin position="177"/>
        <end position="359"/>
    </location>
</feature>
<evidence type="ECO:0000313" key="8">
    <source>
        <dbReference type="Proteomes" id="UP000005220"/>
    </source>
</evidence>
<evidence type="ECO:0000256" key="1">
    <source>
        <dbReference type="ARBA" id="ARBA00004395"/>
    </source>
</evidence>
<organism evidence="7 8">
    <name type="scientific">Kazachstania africana (strain ATCC 22294 / BCRC 22015 / CBS 2517 / CECT 1963 / NBRC 1671 / NRRL Y-8276)</name>
    <name type="common">Yeast</name>
    <name type="synonym">Kluyveromyces africanus</name>
    <dbReference type="NCBI Taxonomy" id="1071382"/>
    <lineage>
        <taxon>Eukaryota</taxon>
        <taxon>Fungi</taxon>
        <taxon>Dikarya</taxon>
        <taxon>Ascomycota</taxon>
        <taxon>Saccharomycotina</taxon>
        <taxon>Saccharomycetes</taxon>
        <taxon>Saccharomycetales</taxon>
        <taxon>Saccharomycetaceae</taxon>
        <taxon>Kazachstania</taxon>
    </lineage>
</organism>
<dbReference type="AlphaFoldDB" id="H2AYI4"/>
<feature type="domain" description="Conserved oligomeric Golgi complex subunit 5 N-terminal" evidence="5">
    <location>
        <begin position="9"/>
        <end position="142"/>
    </location>
</feature>
<evidence type="ECO:0000313" key="7">
    <source>
        <dbReference type="EMBL" id="CCF59761.1"/>
    </source>
</evidence>
<dbReference type="GeneID" id="13887757"/>
<dbReference type="InParanoid" id="H2AYI4"/>
<dbReference type="EMBL" id="HE650828">
    <property type="protein sequence ID" value="CCF59761.1"/>
    <property type="molecule type" value="Genomic_DNA"/>
</dbReference>
<dbReference type="HOGENOM" id="CLU_060138_0_0_1"/>
<dbReference type="Pfam" id="PF20649">
    <property type="entry name" value="COG5_C"/>
    <property type="match status" value="1"/>
</dbReference>
<dbReference type="FunCoup" id="H2AYI4">
    <property type="interactions" value="59"/>
</dbReference>
<comment type="subcellular location">
    <subcellularLocation>
        <location evidence="1">Golgi apparatus membrane</location>
        <topology evidence="1">Peripheral membrane protein</topology>
    </subcellularLocation>
</comment>
<gene>
    <name evidence="7" type="primary">KAFR0H03510</name>
    <name evidence="7" type="ORF">KAFR_0H03510</name>
</gene>
<dbReference type="Pfam" id="PF10392">
    <property type="entry name" value="COG5_N"/>
    <property type="match status" value="1"/>
</dbReference>
<dbReference type="GO" id="GO:0000139">
    <property type="term" value="C:Golgi membrane"/>
    <property type="evidence" value="ECO:0007669"/>
    <property type="project" value="UniProtKB-SubCell"/>
</dbReference>
<keyword evidence="3" id="KW-0333">Golgi apparatus</keyword>
<dbReference type="PANTHER" id="PTHR13228">
    <property type="entry name" value="CONSERVED OLIGOMERIC GOLGI COMPLEX COMPONENT 5"/>
    <property type="match status" value="1"/>
</dbReference>
<dbReference type="GO" id="GO:0006891">
    <property type="term" value="P:intra-Golgi vesicle-mediated transport"/>
    <property type="evidence" value="ECO:0007669"/>
    <property type="project" value="EnsemblFungi"/>
</dbReference>
<dbReference type="eggNOG" id="ENOG502QQP3">
    <property type="taxonomic scope" value="Eukaryota"/>
</dbReference>
<dbReference type="InterPro" id="IPR048485">
    <property type="entry name" value="COG5_helical"/>
</dbReference>
<dbReference type="RefSeq" id="XP_003958896.1">
    <property type="nucleotide sequence ID" value="XM_003958847.1"/>
</dbReference>
<dbReference type="STRING" id="1071382.H2AYI4"/>
<proteinExistence type="predicted"/>
<dbReference type="Proteomes" id="UP000005220">
    <property type="component" value="Chromosome 8"/>
</dbReference>
<dbReference type="GO" id="GO:0042802">
    <property type="term" value="F:identical protein binding"/>
    <property type="evidence" value="ECO:0007669"/>
    <property type="project" value="EnsemblFungi"/>
</dbReference>
<evidence type="ECO:0000256" key="4">
    <source>
        <dbReference type="ARBA" id="ARBA00023136"/>
    </source>
</evidence>
<evidence type="ECO:0000256" key="2">
    <source>
        <dbReference type="ARBA" id="ARBA00020974"/>
    </source>
</evidence>
<protein>
    <recommendedName>
        <fullName evidence="2">Conserved oligomeric Golgi complex subunit 5</fullName>
    </recommendedName>
</protein>
<keyword evidence="8" id="KW-1185">Reference proteome</keyword>
<dbReference type="GO" id="GO:0032258">
    <property type="term" value="P:cytoplasm to vacuole targeting by the Cvt pathway"/>
    <property type="evidence" value="ECO:0007669"/>
    <property type="project" value="EnsemblFungi"/>
</dbReference>
<dbReference type="GO" id="GO:0017119">
    <property type="term" value="C:Golgi transport complex"/>
    <property type="evidence" value="ECO:0007669"/>
    <property type="project" value="EnsemblFungi"/>
</dbReference>
<keyword evidence="4" id="KW-0472">Membrane</keyword>
<dbReference type="InterPro" id="IPR049176">
    <property type="entry name" value="COG5_N"/>
</dbReference>
<evidence type="ECO:0000259" key="6">
    <source>
        <dbReference type="Pfam" id="PF20649"/>
    </source>
</evidence>
<dbReference type="PANTHER" id="PTHR13228:SF3">
    <property type="entry name" value="CONSERVED OLIGOMERIC GOLGI COMPLEX SUBUNIT 5"/>
    <property type="match status" value="1"/>
</dbReference>
<accession>H2AYI4</accession>
<reference evidence="7 8" key="1">
    <citation type="journal article" date="2011" name="Proc. Natl. Acad. Sci. U.S.A.">
        <title>Evolutionary erosion of yeast sex chromosomes by mating-type switching accidents.</title>
        <authorList>
            <person name="Gordon J.L."/>
            <person name="Armisen D."/>
            <person name="Proux-Wera E."/>
            <person name="Oheigeartaigh S.S."/>
            <person name="Byrne K.P."/>
            <person name="Wolfe K.H."/>
        </authorList>
    </citation>
    <scope>NUCLEOTIDE SEQUENCE [LARGE SCALE GENOMIC DNA]</scope>
    <source>
        <strain evidence="8">ATCC 22294 / BCRC 22015 / CBS 2517 / CECT 1963 / NBRC 1671 / NRRL Y-8276</strain>
    </source>
</reference>
<evidence type="ECO:0000259" key="5">
    <source>
        <dbReference type="Pfam" id="PF10392"/>
    </source>
</evidence>
<sequence length="387" mass="44446">MSGDLEEFEDILQRDFNPRQFANDVLKATNNDSDHFQLDIETSIKKIKYDIREVESRIDKTIDTHPWAVLEQIDKTKLVNSTLEEGLKPSLQYLDLSYGRLQDEVLIPYEKAQKLQSALSKVHQTSTLLRDSLIYIHLLNKITTLNNSMKTLTMDNSIQLASLYTQLQYNLEQNQNLKSLKVIKNYESSVIQSNKKKLIDFLVLTLSKECLNTFKLQNNQQTIAKLSNALFLVSPQDFTATIHRIILSNVATNSQILQRTINSIKNFNESFKEVVNKSHDIFRLEQILSSVKTDNNSNILTEYSSQRKPKFSTPRELFWSKISSNFKKDLEVSLNRGGPVGKSLLKNKDLVFNSINELMPLSTDNNDYQNDLKIMLNSVSALSKQQS</sequence>
<dbReference type="KEGG" id="kaf:KAFR_0H03510"/>